<evidence type="ECO:0000313" key="25">
    <source>
        <dbReference type="Ensembl" id="ENSACLP00000000159.1"/>
    </source>
</evidence>
<keyword evidence="16 24" id="KW-0472">Membrane</keyword>
<evidence type="ECO:0000256" key="17">
    <source>
        <dbReference type="ARBA" id="ARBA00023157"/>
    </source>
</evidence>
<dbReference type="SUPFAM" id="SSF47266">
    <property type="entry name" value="4-helical cytokines"/>
    <property type="match status" value="1"/>
</dbReference>
<dbReference type="GO" id="GO:0008284">
    <property type="term" value="P:positive regulation of cell population proliferation"/>
    <property type="evidence" value="ECO:0007669"/>
    <property type="project" value="TreeGrafter"/>
</dbReference>
<evidence type="ECO:0000256" key="16">
    <source>
        <dbReference type="ARBA" id="ARBA00023136"/>
    </source>
</evidence>
<dbReference type="Bgee" id="ENSACLG00000000119">
    <property type="expression patterns" value="Expressed in brain and 3 other cell types or tissues"/>
</dbReference>
<evidence type="ECO:0000256" key="5">
    <source>
        <dbReference type="ARBA" id="ARBA00004613"/>
    </source>
</evidence>
<keyword evidence="9" id="KW-0963">Cytoplasm</keyword>
<dbReference type="PANTHER" id="PTHR11574:SF0">
    <property type="entry name" value="KIT LIGAND"/>
    <property type="match status" value="1"/>
</dbReference>
<reference evidence="26" key="2">
    <citation type="submission" date="2023-03" db="EMBL/GenBank/DDBJ databases">
        <authorList>
            <consortium name="Wellcome Sanger Institute Data Sharing"/>
        </authorList>
    </citation>
    <scope>NUCLEOTIDE SEQUENCE [LARGE SCALE GENOMIC DNA]</scope>
</reference>
<comment type="similarity">
    <text evidence="6">Belongs to the SCF family.</text>
</comment>
<protein>
    <recommendedName>
        <fullName evidence="7">Kit ligand</fullName>
    </recommendedName>
    <alternativeName>
        <fullName evidence="21">Mast cell growth factor</fullName>
    </alternativeName>
    <alternativeName>
        <fullName evidence="23">Stem cell factor</fullName>
    </alternativeName>
    <alternativeName>
        <fullName evidence="22">c-Kit ligand</fullName>
    </alternativeName>
</protein>
<dbReference type="AlphaFoldDB" id="A0A3P8N5X2"/>
<proteinExistence type="inferred from homology"/>
<comment type="subcellular location">
    <subcellularLocation>
        <location evidence="2">Cell membrane</location>
        <topology evidence="2">Single-pass type I membrane protein</topology>
    </subcellularLocation>
    <subcellularLocation>
        <location evidence="3">Cell projection</location>
        <location evidence="3">Filopodium</location>
    </subcellularLocation>
    <subcellularLocation>
        <location evidence="4">Cell projection</location>
        <location evidence="4">Lamellipodium</location>
    </subcellularLocation>
    <subcellularLocation>
        <location evidence="1">Cytoplasm</location>
        <location evidence="1">Cytoskeleton</location>
    </subcellularLocation>
    <subcellularLocation>
        <location evidence="5">Secreted</location>
    </subcellularLocation>
</comment>
<keyword evidence="20" id="KW-0966">Cell projection</keyword>
<dbReference type="GO" id="GO:0030175">
    <property type="term" value="C:filopodium"/>
    <property type="evidence" value="ECO:0007669"/>
    <property type="project" value="UniProtKB-SubCell"/>
</dbReference>
<dbReference type="InterPro" id="IPR003452">
    <property type="entry name" value="SCF"/>
</dbReference>
<evidence type="ECO:0000256" key="21">
    <source>
        <dbReference type="ARBA" id="ARBA00030364"/>
    </source>
</evidence>
<evidence type="ECO:0000256" key="22">
    <source>
        <dbReference type="ARBA" id="ARBA00032898"/>
    </source>
</evidence>
<dbReference type="GO" id="GO:0005173">
    <property type="term" value="F:stem cell factor receptor binding"/>
    <property type="evidence" value="ECO:0007669"/>
    <property type="project" value="InterPro"/>
</dbReference>
<dbReference type="GO" id="GO:0007155">
    <property type="term" value="P:cell adhesion"/>
    <property type="evidence" value="ECO:0007669"/>
    <property type="project" value="UniProtKB-KW"/>
</dbReference>
<keyword evidence="12" id="KW-0732">Signal</keyword>
<reference evidence="25" key="4">
    <citation type="submission" date="2025-09" db="UniProtKB">
        <authorList>
            <consortium name="Ensembl"/>
        </authorList>
    </citation>
    <scope>IDENTIFICATION</scope>
</reference>
<evidence type="ECO:0000256" key="10">
    <source>
        <dbReference type="ARBA" id="ARBA00022525"/>
    </source>
</evidence>
<evidence type="ECO:0000256" key="15">
    <source>
        <dbReference type="ARBA" id="ARBA00023030"/>
    </source>
</evidence>
<keyword evidence="8" id="KW-1003">Cell membrane</keyword>
<evidence type="ECO:0000256" key="1">
    <source>
        <dbReference type="ARBA" id="ARBA00004245"/>
    </source>
</evidence>
<evidence type="ECO:0000256" key="6">
    <source>
        <dbReference type="ARBA" id="ARBA00010419"/>
    </source>
</evidence>
<evidence type="ECO:0000256" key="2">
    <source>
        <dbReference type="ARBA" id="ARBA00004251"/>
    </source>
</evidence>
<dbReference type="GO" id="GO:0030027">
    <property type="term" value="C:lamellipodium"/>
    <property type="evidence" value="ECO:0007669"/>
    <property type="project" value="UniProtKB-SubCell"/>
</dbReference>
<evidence type="ECO:0000256" key="20">
    <source>
        <dbReference type="ARBA" id="ARBA00023273"/>
    </source>
</evidence>
<sequence>MLSNNTAADVDCCTLCNVRYTFPPQILKAPCLLLSLVTSLNLCSGKFGSPITDDVNKLPVLKQNIPYDYEIPVSYIPKEVAGTCWVVLNIYPLEQSLRKLASTFGTISTNKDNVLLFIAMLKSLRFTLDHERLVGNETLWSIFQCHYQEHGLLTGPYFDYIRDFLHTAAQGPTDFSCEPPPCLSTEQTPGVHEGNRGDAWSRRSPLLLVLIPFITCVALIVWLVSEFRLEASVCWSLWVRLKKPDFVRLTAHQKFISNLRLC</sequence>
<evidence type="ECO:0000313" key="26">
    <source>
        <dbReference type="Proteomes" id="UP000265100"/>
    </source>
</evidence>
<evidence type="ECO:0000256" key="8">
    <source>
        <dbReference type="ARBA" id="ARBA00022475"/>
    </source>
</evidence>
<reference evidence="25" key="3">
    <citation type="submission" date="2025-08" db="UniProtKB">
        <authorList>
            <consortium name="Ensembl"/>
        </authorList>
    </citation>
    <scope>IDENTIFICATION</scope>
</reference>
<evidence type="ECO:0000256" key="7">
    <source>
        <dbReference type="ARBA" id="ARBA00017304"/>
    </source>
</evidence>
<keyword evidence="15" id="KW-0339">Growth factor</keyword>
<dbReference type="Gene3D" id="1.20.1250.10">
    <property type="match status" value="1"/>
</dbReference>
<dbReference type="PANTHER" id="PTHR11574">
    <property type="entry name" value="KIT LIGAND"/>
    <property type="match status" value="1"/>
</dbReference>
<dbReference type="GO" id="GO:0005886">
    <property type="term" value="C:plasma membrane"/>
    <property type="evidence" value="ECO:0007669"/>
    <property type="project" value="UniProtKB-SubCell"/>
</dbReference>
<evidence type="ECO:0000256" key="11">
    <source>
        <dbReference type="ARBA" id="ARBA00022692"/>
    </source>
</evidence>
<evidence type="ECO:0000256" key="13">
    <source>
        <dbReference type="ARBA" id="ARBA00022889"/>
    </source>
</evidence>
<keyword evidence="17" id="KW-1015">Disulfide bond</keyword>
<evidence type="ECO:0000256" key="19">
    <source>
        <dbReference type="ARBA" id="ARBA00023212"/>
    </source>
</evidence>
<keyword evidence="19" id="KW-0206">Cytoskeleton</keyword>
<dbReference type="Proteomes" id="UP000265100">
    <property type="component" value="Chromosome 17"/>
</dbReference>
<evidence type="ECO:0000256" key="18">
    <source>
        <dbReference type="ARBA" id="ARBA00023180"/>
    </source>
</evidence>
<organism evidence="25 26">
    <name type="scientific">Astatotilapia calliptera</name>
    <name type="common">Eastern happy</name>
    <name type="synonym">Chromis callipterus</name>
    <dbReference type="NCBI Taxonomy" id="8154"/>
    <lineage>
        <taxon>Eukaryota</taxon>
        <taxon>Metazoa</taxon>
        <taxon>Chordata</taxon>
        <taxon>Craniata</taxon>
        <taxon>Vertebrata</taxon>
        <taxon>Euteleostomi</taxon>
        <taxon>Actinopterygii</taxon>
        <taxon>Neopterygii</taxon>
        <taxon>Teleostei</taxon>
        <taxon>Neoteleostei</taxon>
        <taxon>Acanthomorphata</taxon>
        <taxon>Ovalentaria</taxon>
        <taxon>Cichlomorphae</taxon>
        <taxon>Cichliformes</taxon>
        <taxon>Cichlidae</taxon>
        <taxon>African cichlids</taxon>
        <taxon>Pseudocrenilabrinae</taxon>
        <taxon>Haplochromini</taxon>
        <taxon>Astatotilapia</taxon>
    </lineage>
</organism>
<name>A0A3P8N5X2_ASTCA</name>
<dbReference type="Pfam" id="PF02404">
    <property type="entry name" value="SCF"/>
    <property type="match status" value="1"/>
</dbReference>
<keyword evidence="18" id="KW-0325">Glycoprotein</keyword>
<evidence type="ECO:0000256" key="14">
    <source>
        <dbReference type="ARBA" id="ARBA00022989"/>
    </source>
</evidence>
<keyword evidence="14 24" id="KW-1133">Transmembrane helix</keyword>
<evidence type="ECO:0000256" key="23">
    <source>
        <dbReference type="ARBA" id="ARBA00033123"/>
    </source>
</evidence>
<dbReference type="InterPro" id="IPR009079">
    <property type="entry name" value="4_helix_cytokine-like_core"/>
</dbReference>
<dbReference type="GO" id="GO:0005856">
    <property type="term" value="C:cytoskeleton"/>
    <property type="evidence" value="ECO:0007669"/>
    <property type="project" value="UniProtKB-SubCell"/>
</dbReference>
<evidence type="ECO:0000256" key="3">
    <source>
        <dbReference type="ARBA" id="ARBA00004486"/>
    </source>
</evidence>
<dbReference type="GeneTree" id="ENSGT00390000018272"/>
<evidence type="ECO:0000256" key="24">
    <source>
        <dbReference type="SAM" id="Phobius"/>
    </source>
</evidence>
<accession>A0A3P8N5X2</accession>
<evidence type="ECO:0000256" key="9">
    <source>
        <dbReference type="ARBA" id="ARBA00022490"/>
    </source>
</evidence>
<feature type="transmembrane region" description="Helical" evidence="24">
    <location>
        <begin position="206"/>
        <end position="224"/>
    </location>
</feature>
<dbReference type="GO" id="GO:0008083">
    <property type="term" value="F:growth factor activity"/>
    <property type="evidence" value="ECO:0007669"/>
    <property type="project" value="UniProtKB-KW"/>
</dbReference>
<dbReference type="GO" id="GO:0005125">
    <property type="term" value="F:cytokine activity"/>
    <property type="evidence" value="ECO:0007669"/>
    <property type="project" value="TreeGrafter"/>
</dbReference>
<keyword evidence="13" id="KW-0130">Cell adhesion</keyword>
<evidence type="ECO:0000256" key="4">
    <source>
        <dbReference type="ARBA" id="ARBA00004510"/>
    </source>
</evidence>
<keyword evidence="26" id="KW-1185">Reference proteome</keyword>
<dbReference type="Ensembl" id="ENSACLT00000000163.1">
    <property type="protein sequence ID" value="ENSACLP00000000159.1"/>
    <property type="gene ID" value="ENSACLG00000000119.2"/>
</dbReference>
<keyword evidence="10" id="KW-0964">Secreted</keyword>
<keyword evidence="11 24" id="KW-0812">Transmembrane</keyword>
<dbReference type="STRING" id="8154.ENSACLP00000000159"/>
<reference evidence="25 26" key="1">
    <citation type="submission" date="2018-05" db="EMBL/GenBank/DDBJ databases">
        <authorList>
            <person name="Datahose"/>
        </authorList>
    </citation>
    <scope>NUCLEOTIDE SEQUENCE</scope>
</reference>
<evidence type="ECO:0000256" key="12">
    <source>
        <dbReference type="ARBA" id="ARBA00022729"/>
    </source>
</evidence>
<dbReference type="GO" id="GO:0005576">
    <property type="term" value="C:extracellular region"/>
    <property type="evidence" value="ECO:0007669"/>
    <property type="project" value="UniProtKB-SubCell"/>
</dbReference>